<keyword evidence="3 9" id="KW-0328">Glycosyltransferase</keyword>
<dbReference type="InterPro" id="IPR036412">
    <property type="entry name" value="HAD-like_sf"/>
</dbReference>
<organism evidence="9 10">
    <name type="scientific">Novimethylophilus kurashikiensis</name>
    <dbReference type="NCBI Taxonomy" id="1825523"/>
    <lineage>
        <taxon>Bacteria</taxon>
        <taxon>Pseudomonadati</taxon>
        <taxon>Pseudomonadota</taxon>
        <taxon>Betaproteobacteria</taxon>
        <taxon>Nitrosomonadales</taxon>
        <taxon>Methylophilaceae</taxon>
        <taxon>Novimethylophilus</taxon>
    </lineage>
</organism>
<dbReference type="SUPFAM" id="SSF53756">
    <property type="entry name" value="UDP-Glycosyltransferase/glycogen phosphorylase"/>
    <property type="match status" value="1"/>
</dbReference>
<comment type="similarity">
    <text evidence="1">Belongs to the glycosyltransferase 1 family.</text>
</comment>
<feature type="domain" description="Glycosyl transferase family 1" evidence="6">
    <location>
        <begin position="261"/>
        <end position="432"/>
    </location>
</feature>
<gene>
    <name evidence="9" type="ORF">NMK_1048</name>
</gene>
<dbReference type="NCBIfam" id="TIGR02471">
    <property type="entry name" value="sucr_syn_bact_C"/>
    <property type="match status" value="1"/>
</dbReference>
<sequence>MEVVIRQHTQSEQPLYILMISVHGLIRSSELELGRDADTGGQTKYVVEVARALARHRQVDKVDLVTRLVDDPAISPDYTTAEEPLAEGARLVRLACGPRRYIRKEMLWPHLDQMVDKCLHFIRQQGRLPDLIHSHYADAAYVGQQLSLLLGIPLVHTGHSLGRSKRERLLASGRRPSAIERQFNLTRRITVEEDVLKHASLIITSTRQEIDEQYGMYLNHDARRCVVIPPGIDTSRFSPPHRRRLNHDVRQKVGKFLAEPLKPMVLAISRPSERKNLEGLLAAYGNDTALKDKANLVVVAGVREDIRQMEEAQRSIMVDLLLDIDRHDIWGKVAIPKHIGQEDIPGLYQIAARSRGVFVNPALTEPFGLTLIEAAASGLPFIAPDDGGPRDIVANCRSGLLANTLDTQDIADKLKQALADRQQWRVWSNNGIQGVKRHYSWEAHVNRYVKTVRTLLHREKKRVRRHHALAFDVGDSPMPLVQRVLISDIDNTLIGDKASLAELIAWLRANAGRLGFGVATGRSLEKTLKVLKAWRIPIPDVLITAVGTEIYYGRKLIPDTAWLNHIRHLWRREALAEALSRIPGLALQPPEDQREFKLSYIVAPEQMPPLRDLDRYLHQHKLDAQLIYSHQKFLDVLPIRASKGHAIRYLAYKWGLPLKNFLIAGDSGNDTEMLVGDTLAVVVGNHSPELEPLRGLEQVYFAQGHCAAGILEGLEHYGFVATGDAKDRPSTE</sequence>
<dbReference type="InterPro" id="IPR006380">
    <property type="entry name" value="SPP-like_dom"/>
</dbReference>
<keyword evidence="10" id="KW-1185">Reference proteome</keyword>
<evidence type="ECO:0000256" key="4">
    <source>
        <dbReference type="ARBA" id="ARBA00022679"/>
    </source>
</evidence>
<accession>A0A2R5F7H6</accession>
<evidence type="ECO:0000313" key="9">
    <source>
        <dbReference type="EMBL" id="GBG13498.1"/>
    </source>
</evidence>
<evidence type="ECO:0000259" key="8">
    <source>
        <dbReference type="Pfam" id="PF13439"/>
    </source>
</evidence>
<evidence type="ECO:0000256" key="2">
    <source>
        <dbReference type="ARBA" id="ARBA00012536"/>
    </source>
</evidence>
<dbReference type="PANTHER" id="PTHR46039:SF5">
    <property type="entry name" value="SUCROSE-PHOSPHATE SYNTHASE 3-RELATED"/>
    <property type="match status" value="1"/>
</dbReference>
<dbReference type="Pfam" id="PF13439">
    <property type="entry name" value="Glyco_transf_4"/>
    <property type="match status" value="1"/>
</dbReference>
<dbReference type="InterPro" id="IPR023214">
    <property type="entry name" value="HAD_sf"/>
</dbReference>
<dbReference type="InterPro" id="IPR044161">
    <property type="entry name" value="SPS"/>
</dbReference>
<dbReference type="Gene3D" id="3.90.1070.10">
    <property type="match status" value="1"/>
</dbReference>
<dbReference type="SFLD" id="SFLDG01141">
    <property type="entry name" value="C2.B.1:_Sucrose_Phosphatase_Li"/>
    <property type="match status" value="1"/>
</dbReference>
<dbReference type="PANTHER" id="PTHR46039">
    <property type="entry name" value="SUCROSE-PHOSPHATE SYNTHASE 3-RELATED"/>
    <property type="match status" value="1"/>
</dbReference>
<dbReference type="RefSeq" id="WP_109014692.1">
    <property type="nucleotide sequence ID" value="NZ_BDOQ01000003.1"/>
</dbReference>
<proteinExistence type="inferred from homology"/>
<reference evidence="9 10" key="1">
    <citation type="journal article" date="2018" name="Environ. Microbiol.">
        <title>Isolation and genomic characterization of Novimethylophilus kurashikiensis gen. nov. sp. nov., a new lanthanide-dependent methylotrophic species of Methylophilaceae.</title>
        <authorList>
            <person name="Lv H."/>
            <person name="Sahin N."/>
            <person name="Tani A."/>
        </authorList>
    </citation>
    <scope>NUCLEOTIDE SEQUENCE [LARGE SCALE GENOMIC DNA]</scope>
    <source>
        <strain evidence="9 10">La2-4</strain>
    </source>
</reference>
<dbReference type="EMBL" id="BDOQ01000003">
    <property type="protein sequence ID" value="GBG13498.1"/>
    <property type="molecule type" value="Genomic_DNA"/>
</dbReference>
<dbReference type="NCBIfam" id="TIGR01484">
    <property type="entry name" value="HAD-SF-IIB"/>
    <property type="match status" value="1"/>
</dbReference>
<dbReference type="SUPFAM" id="SSF56784">
    <property type="entry name" value="HAD-like"/>
    <property type="match status" value="1"/>
</dbReference>
<dbReference type="Pfam" id="PF00534">
    <property type="entry name" value="Glycos_transf_1"/>
    <property type="match status" value="1"/>
</dbReference>
<evidence type="ECO:0000256" key="3">
    <source>
        <dbReference type="ARBA" id="ARBA00022676"/>
    </source>
</evidence>
<dbReference type="InterPro" id="IPR006379">
    <property type="entry name" value="HAD-SF_hydro_IIB"/>
</dbReference>
<evidence type="ECO:0000313" key="10">
    <source>
        <dbReference type="Proteomes" id="UP000245081"/>
    </source>
</evidence>
<dbReference type="AlphaFoldDB" id="A0A2R5F7H6"/>
<name>A0A2R5F7H6_9PROT</name>
<dbReference type="InterPro" id="IPR012822">
    <property type="entry name" value="SucroseP_synth_GlycoTrfase_dom"/>
</dbReference>
<evidence type="ECO:0000256" key="1">
    <source>
        <dbReference type="ARBA" id="ARBA00006530"/>
    </source>
</evidence>
<dbReference type="SFLD" id="SFLDS00003">
    <property type="entry name" value="Haloacid_Dehalogenase"/>
    <property type="match status" value="1"/>
</dbReference>
<dbReference type="NCBIfam" id="TIGR02472">
    <property type="entry name" value="sucr_P_syn_N"/>
    <property type="match status" value="1"/>
</dbReference>
<keyword evidence="4 9" id="KW-0808">Transferase</keyword>
<evidence type="ECO:0000259" key="7">
    <source>
        <dbReference type="Pfam" id="PF05116"/>
    </source>
</evidence>
<dbReference type="Pfam" id="PF05116">
    <property type="entry name" value="S6PP"/>
    <property type="match status" value="1"/>
</dbReference>
<dbReference type="GO" id="GO:0016791">
    <property type="term" value="F:phosphatase activity"/>
    <property type="evidence" value="ECO:0007669"/>
    <property type="project" value="UniProtKB-ARBA"/>
</dbReference>
<protein>
    <recommendedName>
        <fullName evidence="2">sucrose-phosphate synthase</fullName>
        <ecNumber evidence="2">2.4.1.14</ecNumber>
    </recommendedName>
</protein>
<dbReference type="GO" id="GO:0046524">
    <property type="term" value="F:sucrose-phosphate synthase activity"/>
    <property type="evidence" value="ECO:0007669"/>
    <property type="project" value="UniProtKB-EC"/>
</dbReference>
<dbReference type="Gene3D" id="3.40.50.1000">
    <property type="entry name" value="HAD superfamily/HAD-like"/>
    <property type="match status" value="1"/>
</dbReference>
<evidence type="ECO:0000259" key="6">
    <source>
        <dbReference type="Pfam" id="PF00534"/>
    </source>
</evidence>
<dbReference type="InterPro" id="IPR012821">
    <property type="entry name" value="Sucrose_P_synth_Pase-like_dom"/>
</dbReference>
<comment type="catalytic activity">
    <reaction evidence="5">
        <text>beta-D-fructose 6-phosphate + UDP-alpha-D-glucose = sucrose 6(F)-phosphate + UDP + H(+)</text>
        <dbReference type="Rhea" id="RHEA:22172"/>
        <dbReference type="ChEBI" id="CHEBI:15378"/>
        <dbReference type="ChEBI" id="CHEBI:57634"/>
        <dbReference type="ChEBI" id="CHEBI:57723"/>
        <dbReference type="ChEBI" id="CHEBI:58223"/>
        <dbReference type="ChEBI" id="CHEBI:58885"/>
        <dbReference type="EC" id="2.4.1.14"/>
    </reaction>
</comment>
<dbReference type="InterPro" id="IPR001296">
    <property type="entry name" value="Glyco_trans_1"/>
</dbReference>
<dbReference type="EC" id="2.4.1.14" evidence="2"/>
<dbReference type="OrthoDB" id="433681at2"/>
<comment type="caution">
    <text evidence="9">The sequence shown here is derived from an EMBL/GenBank/DDBJ whole genome shotgun (WGS) entry which is preliminary data.</text>
</comment>
<evidence type="ECO:0000256" key="5">
    <source>
        <dbReference type="ARBA" id="ARBA00047471"/>
    </source>
</evidence>
<dbReference type="Gene3D" id="3.40.50.2000">
    <property type="entry name" value="Glycogen Phosphorylase B"/>
    <property type="match status" value="2"/>
</dbReference>
<dbReference type="Proteomes" id="UP000245081">
    <property type="component" value="Unassembled WGS sequence"/>
</dbReference>
<feature type="domain" description="Glycosyltransferase subfamily 4-like N-terminal" evidence="8">
    <location>
        <begin position="40"/>
        <end position="236"/>
    </location>
</feature>
<dbReference type="InterPro" id="IPR028098">
    <property type="entry name" value="Glyco_trans_4-like_N"/>
</dbReference>
<dbReference type="SFLD" id="SFLDG01140">
    <property type="entry name" value="C2.B:_Phosphomannomutase_and_P"/>
    <property type="match status" value="1"/>
</dbReference>
<feature type="domain" description="Sucrose phosphatase-like" evidence="7">
    <location>
        <begin position="482"/>
        <end position="718"/>
    </location>
</feature>